<evidence type="ECO:0000313" key="2">
    <source>
        <dbReference type="EMBL" id="UUI75049.1"/>
    </source>
</evidence>
<accession>A0ABY5KXA5</accession>
<evidence type="ECO:0000313" key="3">
    <source>
        <dbReference type="Proteomes" id="UP001316189"/>
    </source>
</evidence>
<dbReference type="EMBL" id="CP101988">
    <property type="protein sequence ID" value="UUI75049.1"/>
    <property type="molecule type" value="Genomic_DNA"/>
</dbReference>
<reference evidence="2 3" key="1">
    <citation type="submission" date="2022-07" db="EMBL/GenBank/DDBJ databases">
        <title>Novel species in genus cellulomonas.</title>
        <authorList>
            <person name="Ye L."/>
        </authorList>
    </citation>
    <scope>NUCLEOTIDE SEQUENCE [LARGE SCALE GENOMIC DNA]</scope>
    <source>
        <strain evidence="3">zg-Y338</strain>
    </source>
</reference>
<feature type="region of interest" description="Disordered" evidence="1">
    <location>
        <begin position="124"/>
        <end position="144"/>
    </location>
</feature>
<gene>
    <name evidence="2" type="ORF">NP064_14915</name>
</gene>
<organism evidence="2 3">
    <name type="scientific">Cellulomonas chengniuliangii</name>
    <dbReference type="NCBI Taxonomy" id="2968084"/>
    <lineage>
        <taxon>Bacteria</taxon>
        <taxon>Bacillati</taxon>
        <taxon>Actinomycetota</taxon>
        <taxon>Actinomycetes</taxon>
        <taxon>Micrococcales</taxon>
        <taxon>Cellulomonadaceae</taxon>
        <taxon>Cellulomonas</taxon>
    </lineage>
</organism>
<feature type="compositionally biased region" description="Basic and acidic residues" evidence="1">
    <location>
        <begin position="38"/>
        <end position="55"/>
    </location>
</feature>
<evidence type="ECO:0000256" key="1">
    <source>
        <dbReference type="SAM" id="MobiDB-lite"/>
    </source>
</evidence>
<sequence>MSEQQPGPGARPGAYAARVSDLVGQIEAIGARLDRSLRSEPDVRAEAARRGELGPDWRTVQQRIDAGRTSLEAVFGGEDESPAAQALRTISRRTLAGLARARDDSPGGAQDDLADAFEAVRTARERFERSAGPFPDGRPGAGAP</sequence>
<dbReference type="RefSeq" id="WP_227570068.1">
    <property type="nucleotide sequence ID" value="NZ_CP101988.1"/>
</dbReference>
<name>A0ABY5KXA5_9CELL</name>
<dbReference type="Proteomes" id="UP001316189">
    <property type="component" value="Chromosome"/>
</dbReference>
<proteinExistence type="predicted"/>
<protein>
    <submittedName>
        <fullName evidence="2">Uncharacterized protein</fullName>
    </submittedName>
</protein>
<keyword evidence="3" id="KW-1185">Reference proteome</keyword>
<feature type="region of interest" description="Disordered" evidence="1">
    <location>
        <begin position="38"/>
        <end position="60"/>
    </location>
</feature>